<reference evidence="1" key="1">
    <citation type="journal article" date="2004" name="Nature">
        <title>Genome duplication in the teleost fish Tetraodon nigroviridis reveals the early vertebrate proto-karyotype.</title>
        <authorList>
            <person name="Jaillon O."/>
            <person name="Aury J.-M."/>
            <person name="Brunet F."/>
            <person name="Petit J.-L."/>
            <person name="Stange-Thomann N."/>
            <person name="Mauceli E."/>
            <person name="Bouneau L."/>
            <person name="Fischer C."/>
            <person name="Ozouf-Costaz C."/>
            <person name="Bernot A."/>
            <person name="Nicaud S."/>
            <person name="Jaffe D."/>
            <person name="Fisher S."/>
            <person name="Lutfalla G."/>
            <person name="Dossat C."/>
            <person name="Segurens B."/>
            <person name="Dasilva C."/>
            <person name="Salanoubat M."/>
            <person name="Levy M."/>
            <person name="Boudet N."/>
            <person name="Castellano S."/>
            <person name="Anthouard V."/>
            <person name="Jubin C."/>
            <person name="Castelli V."/>
            <person name="Katinka M."/>
            <person name="Vacherie B."/>
            <person name="Biemont C."/>
            <person name="Skalli Z."/>
            <person name="Cattolico L."/>
            <person name="Poulain J."/>
            <person name="De Berardinis V."/>
            <person name="Cruaud C."/>
            <person name="Duprat S."/>
            <person name="Brottier P."/>
            <person name="Coutanceau J.-P."/>
            <person name="Gouzy J."/>
            <person name="Parra G."/>
            <person name="Lardier G."/>
            <person name="Chapple C."/>
            <person name="McKernan K.J."/>
            <person name="McEwan P."/>
            <person name="Bosak S."/>
            <person name="Kellis M."/>
            <person name="Volff J.-N."/>
            <person name="Guigo R."/>
            <person name="Zody M.C."/>
            <person name="Mesirov J."/>
            <person name="Lindblad-Toh K."/>
            <person name="Birren B."/>
            <person name="Nusbaum C."/>
            <person name="Kahn D."/>
            <person name="Robinson-Rechavi M."/>
            <person name="Laudet V."/>
            <person name="Schachter V."/>
            <person name="Quetier F."/>
            <person name="Saurin W."/>
            <person name="Scarpelli C."/>
            <person name="Wincker P."/>
            <person name="Lander E.S."/>
            <person name="Weissenbach J."/>
            <person name="Roest Crollius H."/>
        </authorList>
    </citation>
    <scope>NUCLEOTIDE SEQUENCE [LARGE SCALE GENOMIC DNA]</scope>
</reference>
<proteinExistence type="predicted"/>
<reference evidence="1" key="2">
    <citation type="submission" date="2004-02" db="EMBL/GenBank/DDBJ databases">
        <authorList>
            <consortium name="Genoscope"/>
            <consortium name="Whitehead Institute Centre for Genome Research"/>
        </authorList>
    </citation>
    <scope>NUCLEOTIDE SEQUENCE</scope>
</reference>
<accession>Q4S878</accession>
<comment type="caution">
    <text evidence="1">The sequence shown here is derived from an EMBL/GenBank/DDBJ whole genome shotgun (WGS) entry which is preliminary data.</text>
</comment>
<organism evidence="1">
    <name type="scientific">Tetraodon nigroviridis</name>
    <name type="common">Spotted green pufferfish</name>
    <name type="synonym">Chelonodon nigroviridis</name>
    <dbReference type="NCBI Taxonomy" id="99883"/>
    <lineage>
        <taxon>Eukaryota</taxon>
        <taxon>Metazoa</taxon>
        <taxon>Chordata</taxon>
        <taxon>Craniata</taxon>
        <taxon>Vertebrata</taxon>
        <taxon>Euteleostomi</taxon>
        <taxon>Actinopterygii</taxon>
        <taxon>Neopterygii</taxon>
        <taxon>Teleostei</taxon>
        <taxon>Neoteleostei</taxon>
        <taxon>Acanthomorphata</taxon>
        <taxon>Eupercaria</taxon>
        <taxon>Tetraodontiformes</taxon>
        <taxon>Tetradontoidea</taxon>
        <taxon>Tetraodontidae</taxon>
        <taxon>Tetraodon</taxon>
    </lineage>
</organism>
<protein>
    <submittedName>
        <fullName evidence="1">(spotted green pufferfish) hypothetical protein</fullName>
    </submittedName>
</protein>
<gene>
    <name evidence="1" type="ORF">GSTENG00022473001</name>
</gene>
<dbReference type="AlphaFoldDB" id="Q4S878"/>
<name>Q4S878_TETNG</name>
<dbReference type="EMBL" id="CAAE01014707">
    <property type="protein sequence ID" value="CAG03154.1"/>
    <property type="molecule type" value="Genomic_DNA"/>
</dbReference>
<evidence type="ECO:0000313" key="1">
    <source>
        <dbReference type="EMBL" id="CAG03154.1"/>
    </source>
</evidence>
<dbReference type="KEGG" id="tng:GSTEN00022473G001"/>
<sequence>MAALTDELTDKDQLLLERLKSCVDPKPPKGTAARPGRLELTREVSRKSADGRFIVSLNAWPVGGRAARLQRFNPSVSQRVRTVADGLLKADRPEHLSKLQQTLTIVFSRLLCVGLKVRRISPGSWINCPREVFHLCETETVLSALTLGKQLSATQGMTT</sequence>